<reference evidence="2 3" key="1">
    <citation type="journal article" date="2017" name="Infect. Genet. Evol.">
        <title>The new phylogeny of the genus Mycobacterium: The old and the news.</title>
        <authorList>
            <person name="Tortoli E."/>
            <person name="Fedrizzi T."/>
            <person name="Meehan C.J."/>
            <person name="Trovato A."/>
            <person name="Grottola A."/>
            <person name="Giacobazzi E."/>
            <person name="Serpini G.F."/>
            <person name="Tagliazucchi S."/>
            <person name="Fabio A."/>
            <person name="Bettua C."/>
            <person name="Bertorelli R."/>
            <person name="Frascaro F."/>
            <person name="De Sanctis V."/>
            <person name="Pecorari M."/>
            <person name="Jousson O."/>
            <person name="Segata N."/>
            <person name="Cirillo D.M."/>
        </authorList>
    </citation>
    <scope>NUCLEOTIDE SEQUENCE [LARGE SCALE GENOMIC DNA]</scope>
    <source>
        <strain evidence="2 3">NCTC 12882</strain>
    </source>
</reference>
<evidence type="ECO:0000313" key="2">
    <source>
        <dbReference type="EMBL" id="PIB80675.1"/>
    </source>
</evidence>
<dbReference type="InterPro" id="IPR010982">
    <property type="entry name" value="Lambda_DNA-bd_dom_sf"/>
</dbReference>
<dbReference type="PROSITE" id="PS50943">
    <property type="entry name" value="HTH_CROC1"/>
    <property type="match status" value="1"/>
</dbReference>
<sequence>MSSATLRKRLGLTLQAVCDHMAEEHGIKTDRGTISAIENGHRGASARMLAAYADALGIPASAIDTQYEPRRRGEPAAAVTEEVA</sequence>
<dbReference type="Pfam" id="PF12844">
    <property type="entry name" value="HTH_19"/>
    <property type="match status" value="1"/>
</dbReference>
<dbReference type="Gene3D" id="1.10.260.40">
    <property type="entry name" value="lambda repressor-like DNA-binding domains"/>
    <property type="match status" value="1"/>
</dbReference>
<feature type="domain" description="HTH cro/C1-type" evidence="1">
    <location>
        <begin position="6"/>
        <end position="63"/>
    </location>
</feature>
<dbReference type="OrthoDB" id="5149700at2"/>
<organism evidence="2 3">
    <name type="scientific">Mycobacterium celatum</name>
    <dbReference type="NCBI Taxonomy" id="28045"/>
    <lineage>
        <taxon>Bacteria</taxon>
        <taxon>Bacillati</taxon>
        <taxon>Actinomycetota</taxon>
        <taxon>Actinomycetes</taxon>
        <taxon>Mycobacteriales</taxon>
        <taxon>Mycobacteriaceae</taxon>
        <taxon>Mycobacterium</taxon>
    </lineage>
</organism>
<dbReference type="GO" id="GO:0003677">
    <property type="term" value="F:DNA binding"/>
    <property type="evidence" value="ECO:0007669"/>
    <property type="project" value="InterPro"/>
</dbReference>
<evidence type="ECO:0000259" key="1">
    <source>
        <dbReference type="PROSITE" id="PS50943"/>
    </source>
</evidence>
<protein>
    <recommendedName>
        <fullName evidence="1">HTH cro/C1-type domain-containing protein</fullName>
    </recommendedName>
</protein>
<dbReference type="InterPro" id="IPR001387">
    <property type="entry name" value="Cro/C1-type_HTH"/>
</dbReference>
<dbReference type="EMBL" id="PDKV01000002">
    <property type="protein sequence ID" value="PIB80675.1"/>
    <property type="molecule type" value="Genomic_DNA"/>
</dbReference>
<dbReference type="Proteomes" id="UP000230971">
    <property type="component" value="Unassembled WGS sequence"/>
</dbReference>
<evidence type="ECO:0000313" key="3">
    <source>
        <dbReference type="Proteomes" id="UP000230971"/>
    </source>
</evidence>
<comment type="caution">
    <text evidence="2">The sequence shown here is derived from an EMBL/GenBank/DDBJ whole genome shotgun (WGS) entry which is preliminary data.</text>
</comment>
<dbReference type="CDD" id="cd00093">
    <property type="entry name" value="HTH_XRE"/>
    <property type="match status" value="1"/>
</dbReference>
<accession>A0A2G5PQT4</accession>
<gene>
    <name evidence="2" type="ORF">CQY23_03025</name>
</gene>
<name>A0A2G5PQT4_MYCCE</name>
<dbReference type="SMART" id="SM00530">
    <property type="entry name" value="HTH_XRE"/>
    <property type="match status" value="1"/>
</dbReference>
<dbReference type="SUPFAM" id="SSF47413">
    <property type="entry name" value="lambda repressor-like DNA-binding domains"/>
    <property type="match status" value="1"/>
</dbReference>
<dbReference type="AlphaFoldDB" id="A0A2G5PQT4"/>
<proteinExistence type="predicted"/>